<keyword evidence="3" id="KW-1185">Reference proteome</keyword>
<evidence type="ECO:0000313" key="3">
    <source>
        <dbReference type="Proteomes" id="UP000664344"/>
    </source>
</evidence>
<dbReference type="RefSeq" id="WP_029653394.1">
    <property type="nucleotide sequence ID" value="NZ_JAFKDB010000008.1"/>
</dbReference>
<organism evidence="2 3">
    <name type="scientific">Marinobacter daepoensis</name>
    <dbReference type="NCBI Taxonomy" id="262077"/>
    <lineage>
        <taxon>Bacteria</taxon>
        <taxon>Pseudomonadati</taxon>
        <taxon>Pseudomonadota</taxon>
        <taxon>Gammaproteobacteria</taxon>
        <taxon>Pseudomonadales</taxon>
        <taxon>Marinobacteraceae</taxon>
        <taxon>Marinobacter</taxon>
    </lineage>
</organism>
<comment type="caution">
    <text evidence="2">The sequence shown here is derived from an EMBL/GenBank/DDBJ whole genome shotgun (WGS) entry which is preliminary data.</text>
</comment>
<reference evidence="2 3" key="1">
    <citation type="submission" date="2021-02" db="EMBL/GenBank/DDBJ databases">
        <title>PHA producing bacteria isolated from coastal sediment in Guangdong, Shenzhen.</title>
        <authorList>
            <person name="Zheng W."/>
            <person name="Yu S."/>
            <person name="Huang Y."/>
        </authorList>
    </citation>
    <scope>NUCLEOTIDE SEQUENCE [LARGE SCALE GENOMIC DNA]</scope>
    <source>
        <strain evidence="2 3">TN21-5</strain>
    </source>
</reference>
<dbReference type="SUPFAM" id="SSF141371">
    <property type="entry name" value="PilZ domain-like"/>
    <property type="match status" value="1"/>
</dbReference>
<dbReference type="Proteomes" id="UP000664344">
    <property type="component" value="Unassembled WGS sequence"/>
</dbReference>
<dbReference type="Pfam" id="PF07238">
    <property type="entry name" value="PilZ"/>
    <property type="match status" value="1"/>
</dbReference>
<protein>
    <submittedName>
        <fullName evidence="2">PilZ domain-containing protein</fullName>
    </submittedName>
</protein>
<dbReference type="EMBL" id="JAFKDB010000008">
    <property type="protein sequence ID" value="MBN7768965.1"/>
    <property type="molecule type" value="Genomic_DNA"/>
</dbReference>
<name>A0ABS3BFF2_9GAMM</name>
<proteinExistence type="predicted"/>
<accession>A0ABS3BFF2</accession>
<dbReference type="InterPro" id="IPR009875">
    <property type="entry name" value="PilZ_domain"/>
</dbReference>
<evidence type="ECO:0000259" key="1">
    <source>
        <dbReference type="Pfam" id="PF07238"/>
    </source>
</evidence>
<sequence>MSDDDYEFGAEKVLPSGQELRQEYRLIARARAWILSESPEPGSEMDGDVTEKLECQVRDISARGFSLLCTQALSRESILSAEISLGDAGERFVLTVEVVWCRDAEWGHRVGVRVLESDETDYLEWIEAVAVALTEN</sequence>
<dbReference type="Gene3D" id="2.40.10.220">
    <property type="entry name" value="predicted glycosyltransferase like domains"/>
    <property type="match status" value="1"/>
</dbReference>
<feature type="domain" description="PilZ" evidence="1">
    <location>
        <begin position="44"/>
        <end position="121"/>
    </location>
</feature>
<gene>
    <name evidence="2" type="ORF">JYP53_03485</name>
</gene>
<evidence type="ECO:0000313" key="2">
    <source>
        <dbReference type="EMBL" id="MBN7768965.1"/>
    </source>
</evidence>